<keyword evidence="1" id="KW-0472">Membrane</keyword>
<reference evidence="2" key="1">
    <citation type="submission" date="2022-06" db="EMBL/GenBank/DDBJ databases">
        <authorList>
            <person name="Holder M.E."/>
            <person name="Ajami N.J."/>
            <person name="Petrosino J.F."/>
        </authorList>
    </citation>
    <scope>NUCLEOTIDE SEQUENCE</scope>
    <source>
        <strain evidence="2">RMA 8861</strain>
    </source>
</reference>
<evidence type="ECO:0000313" key="2">
    <source>
        <dbReference type="EMBL" id="USS01643.1"/>
    </source>
</evidence>
<keyword evidence="3" id="KW-1185">Reference proteome</keyword>
<protein>
    <submittedName>
        <fullName evidence="2">Uncharacterized protein</fullName>
    </submittedName>
</protein>
<feature type="transmembrane region" description="Helical" evidence="1">
    <location>
        <begin position="6"/>
        <end position="29"/>
    </location>
</feature>
<gene>
    <name evidence="2" type="ORF">NH397_04195</name>
</gene>
<keyword evidence="1" id="KW-1133">Transmembrane helix</keyword>
<name>A0ABY5B1M4_CLOSE</name>
<evidence type="ECO:0000313" key="3">
    <source>
        <dbReference type="Proteomes" id="UP001055437"/>
    </source>
</evidence>
<organism evidence="2 3">
    <name type="scientific">Clostridium septicum</name>
    <dbReference type="NCBI Taxonomy" id="1504"/>
    <lineage>
        <taxon>Bacteria</taxon>
        <taxon>Bacillati</taxon>
        <taxon>Bacillota</taxon>
        <taxon>Clostridia</taxon>
        <taxon>Eubacteriales</taxon>
        <taxon>Clostridiaceae</taxon>
        <taxon>Clostridium</taxon>
    </lineage>
</organism>
<keyword evidence="1" id="KW-0812">Transmembrane</keyword>
<dbReference type="RefSeq" id="WP_128499399.1">
    <property type="nucleotide sequence ID" value="NZ_CABMIZ010000001.1"/>
</dbReference>
<evidence type="ECO:0000256" key="1">
    <source>
        <dbReference type="SAM" id="Phobius"/>
    </source>
</evidence>
<dbReference type="GeneID" id="303561372"/>
<accession>A0ABY5B1M4</accession>
<proteinExistence type="predicted"/>
<dbReference type="EMBL" id="CP099799">
    <property type="protein sequence ID" value="USS01643.1"/>
    <property type="molecule type" value="Genomic_DNA"/>
</dbReference>
<feature type="transmembrane region" description="Helical" evidence="1">
    <location>
        <begin position="36"/>
        <end position="57"/>
    </location>
</feature>
<sequence length="131" mass="15432">MYFYFLLIFNITLIVAGLLGSILTLSMLLRKRINKGYYLLVLLLVYCSISVFKYHVIPMVKDLTIIKNDSYKTFNGTCENISIGVNRTISIDGKRFYYNSWNFTPKPKENYHIYYMPNSNFIIDLEKNNKI</sequence>
<dbReference type="Proteomes" id="UP001055437">
    <property type="component" value="Chromosome"/>
</dbReference>